<feature type="compositionally biased region" description="Pro residues" evidence="3">
    <location>
        <begin position="1"/>
        <end position="17"/>
    </location>
</feature>
<proteinExistence type="predicted"/>
<dbReference type="SUPFAM" id="SSF53756">
    <property type="entry name" value="UDP-Glycosyltransferase/glycogen phosphorylase"/>
    <property type="match status" value="1"/>
</dbReference>
<accession>A0A514JLK0</accession>
<evidence type="ECO:0000256" key="1">
    <source>
        <dbReference type="ARBA" id="ARBA00022676"/>
    </source>
</evidence>
<evidence type="ECO:0000256" key="2">
    <source>
        <dbReference type="ARBA" id="ARBA00022679"/>
    </source>
</evidence>
<dbReference type="FunFam" id="3.40.50.2000:FF:000251">
    <property type="entry name" value="Glycosyl transferase"/>
    <property type="match status" value="1"/>
</dbReference>
<protein>
    <submittedName>
        <fullName evidence="4">Glycosyl transferase</fullName>
    </submittedName>
</protein>
<name>A0A514JLK0_9ACTN</name>
<sequence>MTPPRTRPVPPTAPPAPAATATAPPAGPGRTPGRVLALRALGLGDLLAGVPALRALRRGFPGHEIVLAAPAELTPVVRATGAVDRLLPASAPGRAVPAALDWTGPPPDVAVDLHGNGPPSHRLLQRLRPLRLLAFAHPGTPEIDGPPWYAEEHERDRWCRLLTSYGIDADPTDLLLPRPPGPSPAPGAVVLHPGAGAPARCWPVERYAAVATALRGHGARVVVTGGAAESDLVARLAEQAGLPDTDVFAGGLPFDRLSALVAGARAVVSGDTGIAHLAVAHATPTVTLFGPVPPSRWGPPAHPRHIALWHGPEGDPHGRSADPALLRITPADVLHAVHRLPTATGGGLAP</sequence>
<dbReference type="InterPro" id="IPR002201">
    <property type="entry name" value="Glyco_trans_9"/>
</dbReference>
<feature type="compositionally biased region" description="Low complexity" evidence="3">
    <location>
        <begin position="18"/>
        <end position="31"/>
    </location>
</feature>
<evidence type="ECO:0000313" key="4">
    <source>
        <dbReference type="EMBL" id="QDI68191.1"/>
    </source>
</evidence>
<dbReference type="KEGG" id="sast:CD934_05555"/>
<keyword evidence="2 4" id="KW-0808">Transferase</keyword>
<dbReference type="RefSeq" id="WP_142231394.1">
    <property type="nucleotide sequence ID" value="NZ_CP022310.1"/>
</dbReference>
<gene>
    <name evidence="4" type="ORF">CD934_05555</name>
</gene>
<organism evidence="4 5">
    <name type="scientific">Streptomyces calvus</name>
    <dbReference type="NCBI Taxonomy" id="67282"/>
    <lineage>
        <taxon>Bacteria</taxon>
        <taxon>Bacillati</taxon>
        <taxon>Actinomycetota</taxon>
        <taxon>Actinomycetes</taxon>
        <taxon>Kitasatosporales</taxon>
        <taxon>Streptomycetaceae</taxon>
        <taxon>Streptomyces</taxon>
    </lineage>
</organism>
<dbReference type="CDD" id="cd03789">
    <property type="entry name" value="GT9_LPS_heptosyltransferase"/>
    <property type="match status" value="1"/>
</dbReference>
<feature type="region of interest" description="Disordered" evidence="3">
    <location>
        <begin position="1"/>
        <end position="31"/>
    </location>
</feature>
<evidence type="ECO:0000313" key="5">
    <source>
        <dbReference type="Proteomes" id="UP000316215"/>
    </source>
</evidence>
<evidence type="ECO:0000256" key="3">
    <source>
        <dbReference type="SAM" id="MobiDB-lite"/>
    </source>
</evidence>
<dbReference type="InterPro" id="IPR051199">
    <property type="entry name" value="LPS_LOS_Heptosyltrfase"/>
</dbReference>
<dbReference type="PANTHER" id="PTHR30160">
    <property type="entry name" value="TETRAACYLDISACCHARIDE 4'-KINASE-RELATED"/>
    <property type="match status" value="1"/>
</dbReference>
<dbReference type="EMBL" id="CP022310">
    <property type="protein sequence ID" value="QDI68191.1"/>
    <property type="molecule type" value="Genomic_DNA"/>
</dbReference>
<dbReference type="AlphaFoldDB" id="A0A514JLK0"/>
<dbReference type="GO" id="GO:0008713">
    <property type="term" value="F:ADP-heptose-lipopolysaccharide heptosyltransferase activity"/>
    <property type="evidence" value="ECO:0007669"/>
    <property type="project" value="TreeGrafter"/>
</dbReference>
<dbReference type="GO" id="GO:0009244">
    <property type="term" value="P:lipopolysaccharide core region biosynthetic process"/>
    <property type="evidence" value="ECO:0007669"/>
    <property type="project" value="TreeGrafter"/>
</dbReference>
<keyword evidence="5" id="KW-1185">Reference proteome</keyword>
<dbReference type="GO" id="GO:0005829">
    <property type="term" value="C:cytosol"/>
    <property type="evidence" value="ECO:0007669"/>
    <property type="project" value="TreeGrafter"/>
</dbReference>
<dbReference type="Gene3D" id="3.40.50.2000">
    <property type="entry name" value="Glycogen Phosphorylase B"/>
    <property type="match status" value="2"/>
</dbReference>
<dbReference type="Pfam" id="PF01075">
    <property type="entry name" value="Glyco_transf_9"/>
    <property type="match status" value="1"/>
</dbReference>
<reference evidence="4 5" key="1">
    <citation type="submission" date="2017-07" db="EMBL/GenBank/DDBJ databases">
        <title>The Complete Genome of Streptomyces asterosporus-ZSY.</title>
        <authorList>
            <person name="Zhang S."/>
        </authorList>
    </citation>
    <scope>NUCLEOTIDE SEQUENCE [LARGE SCALE GENOMIC DNA]</scope>
    <source>
        <strain evidence="4 5">DSM 41452</strain>
    </source>
</reference>
<keyword evidence="1" id="KW-0328">Glycosyltransferase</keyword>
<dbReference type="Proteomes" id="UP000316215">
    <property type="component" value="Chromosome"/>
</dbReference>
<dbReference type="PANTHER" id="PTHR30160:SF1">
    <property type="entry name" value="LIPOPOLYSACCHARIDE 1,2-N-ACETYLGLUCOSAMINETRANSFERASE-RELATED"/>
    <property type="match status" value="1"/>
</dbReference>